<evidence type="ECO:0000313" key="3">
    <source>
        <dbReference type="Proteomes" id="UP000199421"/>
    </source>
</evidence>
<feature type="chain" id="PRO_5011731905" description="Thioredoxin domain-containing protein" evidence="1">
    <location>
        <begin position="17"/>
        <end position="127"/>
    </location>
</feature>
<keyword evidence="3" id="KW-1185">Reference proteome</keyword>
<keyword evidence="1" id="KW-0732">Signal</keyword>
<sequence length="127" mass="13936">MTVSIFTILFSVNAFAQNAPKIIAIINKANWCSVCKANEERAMAAFNENNKDGAYQFVVNDLSNAETAKKSAVAINQLGLTKLMEPYQATGIVCLFDAKTKKPINQLLMSLSSEDIGRAMAMLKKDR</sequence>
<organism evidence="2 3">
    <name type="scientific">Olivibacter domesticus</name>
    <name type="common">Pseudosphingobacterium domesticum</name>
    <dbReference type="NCBI Taxonomy" id="407022"/>
    <lineage>
        <taxon>Bacteria</taxon>
        <taxon>Pseudomonadati</taxon>
        <taxon>Bacteroidota</taxon>
        <taxon>Sphingobacteriia</taxon>
        <taxon>Sphingobacteriales</taxon>
        <taxon>Sphingobacteriaceae</taxon>
        <taxon>Olivibacter</taxon>
    </lineage>
</organism>
<protein>
    <recommendedName>
        <fullName evidence="4">Thioredoxin domain-containing protein</fullName>
    </recommendedName>
</protein>
<name>A0A1H7WUM6_OLID1</name>
<dbReference type="EMBL" id="FOAF01000009">
    <property type="protein sequence ID" value="SEM24609.1"/>
    <property type="molecule type" value="Genomic_DNA"/>
</dbReference>
<accession>A0A1H7WUM6</accession>
<feature type="signal peptide" evidence="1">
    <location>
        <begin position="1"/>
        <end position="16"/>
    </location>
</feature>
<dbReference type="STRING" id="407022.SAMN05661044_04660"/>
<evidence type="ECO:0000313" key="2">
    <source>
        <dbReference type="EMBL" id="SEM24609.1"/>
    </source>
</evidence>
<reference evidence="3" key="1">
    <citation type="submission" date="2016-10" db="EMBL/GenBank/DDBJ databases">
        <authorList>
            <person name="Varghese N."/>
            <person name="Submissions S."/>
        </authorList>
    </citation>
    <scope>NUCLEOTIDE SEQUENCE [LARGE SCALE GENOMIC DNA]</scope>
    <source>
        <strain evidence="3">DSM 18733</strain>
    </source>
</reference>
<gene>
    <name evidence="2" type="ORF">SAMN05661044_04660</name>
</gene>
<dbReference type="Proteomes" id="UP000199421">
    <property type="component" value="Unassembled WGS sequence"/>
</dbReference>
<evidence type="ECO:0000256" key="1">
    <source>
        <dbReference type="SAM" id="SignalP"/>
    </source>
</evidence>
<proteinExistence type="predicted"/>
<dbReference type="AlphaFoldDB" id="A0A1H7WUM6"/>
<evidence type="ECO:0008006" key="4">
    <source>
        <dbReference type="Google" id="ProtNLM"/>
    </source>
</evidence>